<evidence type="ECO:0000313" key="9">
    <source>
        <dbReference type="EMBL" id="MBM6830770.1"/>
    </source>
</evidence>
<comment type="pathway">
    <text evidence="5">Amino-acid biosynthesis; L-proline biosynthesis; L-proline from L-glutamate 5-semialdehyde: step 1/1.</text>
</comment>
<dbReference type="Pfam" id="PF03807">
    <property type="entry name" value="F420_oxidored"/>
    <property type="match status" value="1"/>
</dbReference>
<dbReference type="EMBL" id="JACJLU010000001">
    <property type="protein sequence ID" value="MBM6830770.1"/>
    <property type="molecule type" value="Genomic_DNA"/>
</dbReference>
<evidence type="ECO:0000259" key="7">
    <source>
        <dbReference type="Pfam" id="PF03807"/>
    </source>
</evidence>
<keyword evidence="10" id="KW-1185">Reference proteome</keyword>
<comment type="function">
    <text evidence="5">Catalyzes the reduction of 1-pyrroline-5-carboxylate (PCA) to L-proline.</text>
</comment>
<reference evidence="9 10" key="1">
    <citation type="journal article" date="2021" name="Sci. Rep.">
        <title>The distribution of antibiotic resistance genes in chicken gut microbiota commensals.</title>
        <authorList>
            <person name="Juricova H."/>
            <person name="Matiasovicova J."/>
            <person name="Kubasova T."/>
            <person name="Cejkova D."/>
            <person name="Rychlik I."/>
        </authorList>
    </citation>
    <scope>NUCLEOTIDE SEQUENCE [LARGE SCALE GENOMIC DNA]</scope>
    <source>
        <strain evidence="9 10">An423</strain>
    </source>
</reference>
<feature type="domain" description="Pyrroline-5-carboxylate reductase dimerisation" evidence="8">
    <location>
        <begin position="167"/>
        <end position="262"/>
    </location>
</feature>
<keyword evidence="2 5" id="KW-0641">Proline biosynthesis</keyword>
<evidence type="ECO:0000256" key="4">
    <source>
        <dbReference type="ARBA" id="ARBA00023002"/>
    </source>
</evidence>
<dbReference type="InterPro" id="IPR036291">
    <property type="entry name" value="NAD(P)-bd_dom_sf"/>
</dbReference>
<comment type="catalytic activity">
    <reaction evidence="5">
        <text>L-proline + NADP(+) = (S)-1-pyrroline-5-carboxylate + NADPH + 2 H(+)</text>
        <dbReference type="Rhea" id="RHEA:14109"/>
        <dbReference type="ChEBI" id="CHEBI:15378"/>
        <dbReference type="ChEBI" id="CHEBI:17388"/>
        <dbReference type="ChEBI" id="CHEBI:57783"/>
        <dbReference type="ChEBI" id="CHEBI:58349"/>
        <dbReference type="ChEBI" id="CHEBI:60039"/>
        <dbReference type="EC" id="1.5.1.2"/>
    </reaction>
</comment>
<evidence type="ECO:0000256" key="5">
    <source>
        <dbReference type="HAMAP-Rule" id="MF_01925"/>
    </source>
</evidence>
<dbReference type="PANTHER" id="PTHR11645">
    <property type="entry name" value="PYRROLINE-5-CARBOXYLATE REDUCTASE"/>
    <property type="match status" value="1"/>
</dbReference>
<name>A0ABS2FN04_9FIRM</name>
<dbReference type="Gene3D" id="1.10.3730.10">
    <property type="entry name" value="ProC C-terminal domain-like"/>
    <property type="match status" value="1"/>
</dbReference>
<proteinExistence type="inferred from homology"/>
<keyword evidence="5" id="KW-0028">Amino-acid biosynthesis</keyword>
<comment type="caution">
    <text evidence="9">The sequence shown here is derived from an EMBL/GenBank/DDBJ whole genome shotgun (WGS) entry which is preliminary data.</text>
</comment>
<dbReference type="SUPFAM" id="SSF51735">
    <property type="entry name" value="NAD(P)-binding Rossmann-fold domains"/>
    <property type="match status" value="1"/>
</dbReference>
<comment type="catalytic activity">
    <reaction evidence="5">
        <text>L-proline + NAD(+) = (S)-1-pyrroline-5-carboxylate + NADH + 2 H(+)</text>
        <dbReference type="Rhea" id="RHEA:14105"/>
        <dbReference type="ChEBI" id="CHEBI:15378"/>
        <dbReference type="ChEBI" id="CHEBI:17388"/>
        <dbReference type="ChEBI" id="CHEBI:57540"/>
        <dbReference type="ChEBI" id="CHEBI:57945"/>
        <dbReference type="ChEBI" id="CHEBI:60039"/>
        <dbReference type="EC" id="1.5.1.2"/>
    </reaction>
</comment>
<evidence type="ECO:0000259" key="8">
    <source>
        <dbReference type="Pfam" id="PF14748"/>
    </source>
</evidence>
<accession>A0ABS2FN04</accession>
<sequence length="266" mass="28632">MILKEIGMRIGCIGFGNMAQAIVQGLIKQEKIDPSMISVCAAHYDRCQQNAKKYGVQAYESSLEVIQNSDWILLAVKPYQISAVLEPIKEELVSKVVVSIAAGVYFEDYEKMLVSGTHHISSIPNTPVMIGKGIFVSESKNSLDENEVKVFEEVFGSLGLVEWIETSHLSIAGTIAGCAPAYTAMYLEALGDAGVKHGLTRAQAYRLAAQMIEGTGSLYLAQGQHPAQMKDAVCSPGGTTIKGVASLEKNAFRGIVIEAIDSVETD</sequence>
<evidence type="ECO:0000313" key="10">
    <source>
        <dbReference type="Proteomes" id="UP000775500"/>
    </source>
</evidence>
<evidence type="ECO:0000256" key="2">
    <source>
        <dbReference type="ARBA" id="ARBA00022650"/>
    </source>
</evidence>
<keyword evidence="3 5" id="KW-0521">NADP</keyword>
<keyword evidence="5" id="KW-0963">Cytoplasm</keyword>
<organism evidence="9 10">
    <name type="scientific">Faecalicoccus acidiformans</name>
    <dbReference type="NCBI Taxonomy" id="915173"/>
    <lineage>
        <taxon>Bacteria</taxon>
        <taxon>Bacillati</taxon>
        <taxon>Bacillota</taxon>
        <taxon>Erysipelotrichia</taxon>
        <taxon>Erysipelotrichales</taxon>
        <taxon>Erysipelotrichaceae</taxon>
        <taxon>Faecalicoccus</taxon>
    </lineage>
</organism>
<dbReference type="EC" id="1.5.1.2" evidence="5 6"/>
<dbReference type="SUPFAM" id="SSF48179">
    <property type="entry name" value="6-phosphogluconate dehydrogenase C-terminal domain-like"/>
    <property type="match status" value="1"/>
</dbReference>
<dbReference type="GO" id="GO:0004735">
    <property type="term" value="F:pyrroline-5-carboxylate reductase activity"/>
    <property type="evidence" value="ECO:0007669"/>
    <property type="project" value="UniProtKB-EC"/>
</dbReference>
<dbReference type="Proteomes" id="UP000775500">
    <property type="component" value="Unassembled WGS sequence"/>
</dbReference>
<dbReference type="InterPro" id="IPR028939">
    <property type="entry name" value="P5C_Rdtase_cat_N"/>
</dbReference>
<protein>
    <recommendedName>
        <fullName evidence="5 6">Pyrroline-5-carboxylate reductase</fullName>
        <shortName evidence="5">P5C reductase</shortName>
        <shortName evidence="5">P5CR</shortName>
        <ecNumber evidence="5 6">1.5.1.2</ecNumber>
    </recommendedName>
    <alternativeName>
        <fullName evidence="5">PCA reductase</fullName>
    </alternativeName>
</protein>
<dbReference type="InterPro" id="IPR029036">
    <property type="entry name" value="P5CR_dimer"/>
</dbReference>
<feature type="domain" description="Pyrroline-5-carboxylate reductase catalytic N-terminal" evidence="7">
    <location>
        <begin position="9"/>
        <end position="103"/>
    </location>
</feature>
<dbReference type="InterPro" id="IPR008927">
    <property type="entry name" value="6-PGluconate_DH-like_C_sf"/>
</dbReference>
<keyword evidence="4 5" id="KW-0560">Oxidoreductase</keyword>
<comment type="subcellular location">
    <subcellularLocation>
        <location evidence="5">Cytoplasm</location>
    </subcellularLocation>
</comment>
<dbReference type="InterPro" id="IPR000304">
    <property type="entry name" value="Pyrroline-COOH_reductase"/>
</dbReference>
<dbReference type="Pfam" id="PF14748">
    <property type="entry name" value="P5CR_dimer"/>
    <property type="match status" value="1"/>
</dbReference>
<gene>
    <name evidence="5 9" type="primary">proC</name>
    <name evidence="9" type="ORF">H5982_01425</name>
</gene>
<dbReference type="NCBIfam" id="TIGR00112">
    <property type="entry name" value="proC"/>
    <property type="match status" value="1"/>
</dbReference>
<dbReference type="PIRSF" id="PIRSF000193">
    <property type="entry name" value="Pyrrol-5-carb_rd"/>
    <property type="match status" value="1"/>
</dbReference>
<evidence type="ECO:0000256" key="3">
    <source>
        <dbReference type="ARBA" id="ARBA00022857"/>
    </source>
</evidence>
<evidence type="ECO:0000256" key="1">
    <source>
        <dbReference type="ARBA" id="ARBA00005525"/>
    </source>
</evidence>
<dbReference type="HAMAP" id="MF_01925">
    <property type="entry name" value="P5C_reductase"/>
    <property type="match status" value="1"/>
</dbReference>
<dbReference type="PANTHER" id="PTHR11645:SF0">
    <property type="entry name" value="PYRROLINE-5-CARBOXYLATE REDUCTASE 3"/>
    <property type="match status" value="1"/>
</dbReference>
<evidence type="ECO:0000256" key="6">
    <source>
        <dbReference type="NCBIfam" id="TIGR00112"/>
    </source>
</evidence>
<dbReference type="Gene3D" id="3.40.50.720">
    <property type="entry name" value="NAD(P)-binding Rossmann-like Domain"/>
    <property type="match status" value="1"/>
</dbReference>
<comment type="similarity">
    <text evidence="1 5">Belongs to the pyrroline-5-carboxylate reductase family.</text>
</comment>